<protein>
    <submittedName>
        <fullName evidence="2">Uncharacterized protein</fullName>
    </submittedName>
</protein>
<dbReference type="AlphaFoldDB" id="A0A4Y9Z259"/>
<evidence type="ECO:0000256" key="1">
    <source>
        <dbReference type="SAM" id="MobiDB-lite"/>
    </source>
</evidence>
<dbReference type="EMBL" id="SEKV01000053">
    <property type="protein sequence ID" value="TFY67449.1"/>
    <property type="molecule type" value="Genomic_DNA"/>
</dbReference>
<reference evidence="2 3" key="1">
    <citation type="submission" date="2019-01" db="EMBL/GenBank/DDBJ databases">
        <title>Genome sequencing of the rare red list fungi Fomitopsis rosea.</title>
        <authorList>
            <person name="Buettner E."/>
            <person name="Kellner H."/>
        </authorList>
    </citation>
    <scope>NUCLEOTIDE SEQUENCE [LARGE SCALE GENOMIC DNA]</scope>
    <source>
        <strain evidence="2 3">DSM 105464</strain>
    </source>
</reference>
<evidence type="ECO:0000313" key="3">
    <source>
        <dbReference type="Proteomes" id="UP000298390"/>
    </source>
</evidence>
<organism evidence="2 3">
    <name type="scientific">Rhodofomes roseus</name>
    <dbReference type="NCBI Taxonomy" id="34475"/>
    <lineage>
        <taxon>Eukaryota</taxon>
        <taxon>Fungi</taxon>
        <taxon>Dikarya</taxon>
        <taxon>Basidiomycota</taxon>
        <taxon>Agaricomycotina</taxon>
        <taxon>Agaricomycetes</taxon>
        <taxon>Polyporales</taxon>
        <taxon>Rhodofomes</taxon>
    </lineage>
</organism>
<feature type="compositionally biased region" description="Basic and acidic residues" evidence="1">
    <location>
        <begin position="288"/>
        <end position="298"/>
    </location>
</feature>
<comment type="caution">
    <text evidence="2">The sequence shown here is derived from an EMBL/GenBank/DDBJ whole genome shotgun (WGS) entry which is preliminary data.</text>
</comment>
<feature type="region of interest" description="Disordered" evidence="1">
    <location>
        <begin position="1"/>
        <end position="24"/>
    </location>
</feature>
<proteinExistence type="predicted"/>
<name>A0A4Y9Z259_9APHY</name>
<feature type="region of interest" description="Disordered" evidence="1">
    <location>
        <begin position="277"/>
        <end position="305"/>
    </location>
</feature>
<sequence length="305" mass="34064">MPQPSGSAVPVLPTSQPSAPRPKSHVQSAFDRIRDCPLYLGRPDVLDHIDWEHNPSNGTVIAIERVQDADPDASIVEAQFKLLAQIEGENYYLFVDGGWTDRSVVKDFAKAKRTALLSPGTRHQCIIDNWSVVQANIGKLQEGAKMKNNVKVDGGVPGSILLVPDSDRIRVRHAIFTEKLKTPEPPDNGDFAAHSWKCRSDDVTAKLEEIITSGKYYAHVLPAYDIHDSLIPPDDYEAMLRGALVEIDLAMSYQYFHSNSKHNWWFDIRSIHVVKPPMSMPSSPSKRRATDKVDDPKGKKVVRGH</sequence>
<evidence type="ECO:0000313" key="2">
    <source>
        <dbReference type="EMBL" id="TFY67449.1"/>
    </source>
</evidence>
<gene>
    <name evidence="2" type="ORF">EVJ58_g1607</name>
</gene>
<dbReference type="Proteomes" id="UP000298390">
    <property type="component" value="Unassembled WGS sequence"/>
</dbReference>
<accession>A0A4Y9Z259</accession>